<feature type="region of interest" description="Disordered" evidence="1">
    <location>
        <begin position="1"/>
        <end position="36"/>
    </location>
</feature>
<dbReference type="EMBL" id="DS178278">
    <property type="protein sequence ID" value="EHS63004.1"/>
    <property type="molecule type" value="Genomic_DNA"/>
</dbReference>
<dbReference type="RefSeq" id="XP_003890008.1">
    <property type="nucleotide sequence ID" value="XM_003889959.1"/>
</dbReference>
<dbReference type="InParanoid" id="H6QR29"/>
<accession>H6QR29</accession>
<reference evidence="3" key="1">
    <citation type="journal article" date="2011" name="Proc. Natl. Acad. Sci. U.S.A.">
        <title>Obligate biotrophy features unraveled by the genomic analysis of rust fungi.</title>
        <authorList>
            <person name="Duplessis S."/>
            <person name="Cuomo C.A."/>
            <person name="Lin Y.-C."/>
            <person name="Aerts A."/>
            <person name="Tisserant E."/>
            <person name="Veneault-Fourrey C."/>
            <person name="Joly D.L."/>
            <person name="Hacquard S."/>
            <person name="Amselem J."/>
            <person name="Cantarel B.L."/>
            <person name="Chiu R."/>
            <person name="Coutinho P.M."/>
            <person name="Feau N."/>
            <person name="Field M."/>
            <person name="Frey P."/>
            <person name="Gelhaye E."/>
            <person name="Goldberg J."/>
            <person name="Grabherr M.G."/>
            <person name="Kodira C.D."/>
            <person name="Kohler A."/>
            <person name="Kuees U."/>
            <person name="Lindquist E.A."/>
            <person name="Lucas S.M."/>
            <person name="Mago R."/>
            <person name="Mauceli E."/>
            <person name="Morin E."/>
            <person name="Murat C."/>
            <person name="Pangilinan J.L."/>
            <person name="Park R."/>
            <person name="Pearson M."/>
            <person name="Quesneville H."/>
            <person name="Rouhier N."/>
            <person name="Sakthikumar S."/>
            <person name="Salamov A.A."/>
            <person name="Schmutz J."/>
            <person name="Selles B."/>
            <person name="Shapiro H."/>
            <person name="Tanguay P."/>
            <person name="Tuskan G.A."/>
            <person name="Henrissat B."/>
            <person name="Van de Peer Y."/>
            <person name="Rouze P."/>
            <person name="Ellis J.G."/>
            <person name="Dodds P.N."/>
            <person name="Schein J.E."/>
            <person name="Zhong S."/>
            <person name="Hamelin R.C."/>
            <person name="Grigoriev I.V."/>
            <person name="Szabo L.J."/>
            <person name="Martin F."/>
        </authorList>
    </citation>
    <scope>NUCLEOTIDE SEQUENCE [LARGE SCALE GENOMIC DNA]</scope>
    <source>
        <strain evidence="3">CRL 75-36-700-3 / race SCCL</strain>
    </source>
</reference>
<evidence type="ECO:0000313" key="3">
    <source>
        <dbReference type="Proteomes" id="UP000008783"/>
    </source>
</evidence>
<evidence type="ECO:0000256" key="1">
    <source>
        <dbReference type="SAM" id="MobiDB-lite"/>
    </source>
</evidence>
<dbReference type="HOGENOM" id="CLU_2484378_0_0_1"/>
<proteinExistence type="predicted"/>
<dbReference type="Proteomes" id="UP000008783">
    <property type="component" value="Unassembled WGS sequence"/>
</dbReference>
<keyword evidence="3" id="KW-1185">Reference proteome</keyword>
<sequence length="87" mass="9259">MHPVTALSQGLAEEISLGRRRPGEEDSPPGPTVGWDTPRICIGWRCAVPVPESLVRTPSTEYADGQSLASGATSMLGYSLSPSARHR</sequence>
<dbReference type="VEuPathDB" id="FungiDB:PGTG_21296"/>
<organism evidence="2 3">
    <name type="scientific">Puccinia graminis f. sp. tritici (strain CRL 75-36-700-3 / race SCCL)</name>
    <name type="common">Black stem rust fungus</name>
    <dbReference type="NCBI Taxonomy" id="418459"/>
    <lineage>
        <taxon>Eukaryota</taxon>
        <taxon>Fungi</taxon>
        <taxon>Dikarya</taxon>
        <taxon>Basidiomycota</taxon>
        <taxon>Pucciniomycotina</taxon>
        <taxon>Pucciniomycetes</taxon>
        <taxon>Pucciniales</taxon>
        <taxon>Pucciniaceae</taxon>
        <taxon>Puccinia</taxon>
    </lineage>
</organism>
<dbReference type="OrthoDB" id="10274517at2759"/>
<name>H6QR29_PUCGT</name>
<dbReference type="KEGG" id="pgr:PGTG_21296"/>
<dbReference type="AlphaFoldDB" id="H6QR29"/>
<evidence type="ECO:0000313" key="2">
    <source>
        <dbReference type="EMBL" id="EHS63004.1"/>
    </source>
</evidence>
<protein>
    <submittedName>
        <fullName evidence="2">Uncharacterized protein</fullName>
    </submittedName>
</protein>
<dbReference type="GeneID" id="13540926"/>
<gene>
    <name evidence="2" type="ORF">PGTG_21296</name>
</gene>